<dbReference type="Pfam" id="PF17253">
    <property type="entry name" value="DUF5320"/>
    <property type="match status" value="1"/>
</dbReference>
<accession>A0A1L3GP90</accession>
<dbReference type="KEGG" id="pef:A7E78_07845"/>
<organism evidence="1 2">
    <name type="scientific">Syntrophotalea acetylenivorans</name>
    <dbReference type="NCBI Taxonomy" id="1842532"/>
    <lineage>
        <taxon>Bacteria</taxon>
        <taxon>Pseudomonadati</taxon>
        <taxon>Thermodesulfobacteriota</taxon>
        <taxon>Desulfuromonadia</taxon>
        <taxon>Desulfuromonadales</taxon>
        <taxon>Syntrophotaleaceae</taxon>
        <taxon>Syntrophotalea</taxon>
    </lineage>
</organism>
<evidence type="ECO:0000313" key="2">
    <source>
        <dbReference type="Proteomes" id="UP000182517"/>
    </source>
</evidence>
<dbReference type="RefSeq" id="WP_072283724.1">
    <property type="nucleotide sequence ID" value="NZ_CP015519.1"/>
</dbReference>
<keyword evidence="2" id="KW-1185">Reference proteome</keyword>
<dbReference type="OrthoDB" id="5526819at2"/>
<protein>
    <recommendedName>
        <fullName evidence="3">DUF5320 domain-containing protein</fullName>
    </recommendedName>
</protein>
<dbReference type="Proteomes" id="UP000182517">
    <property type="component" value="Chromosome"/>
</dbReference>
<gene>
    <name evidence="1" type="ORF">A7E78_07845</name>
</gene>
<reference evidence="1 2" key="1">
    <citation type="journal article" date="2017" name="Genome Announc.">
        <title>Complete Genome Sequences of Two Acetylene-Fermenting Pelobacter acetylenicus Strains.</title>
        <authorList>
            <person name="Sutton J.M."/>
            <person name="Baesman S.M."/>
            <person name="Fierst J.L."/>
            <person name="Poret-Peterson A.T."/>
            <person name="Oremland R.S."/>
            <person name="Dunlap D.S."/>
            <person name="Akob D.M."/>
        </authorList>
    </citation>
    <scope>NUCLEOTIDE SEQUENCE [LARGE SCALE GENOMIC DNA]</scope>
    <source>
        <strain evidence="1 2">SFB93</strain>
    </source>
</reference>
<evidence type="ECO:0008006" key="3">
    <source>
        <dbReference type="Google" id="ProtNLM"/>
    </source>
</evidence>
<evidence type="ECO:0000313" key="1">
    <source>
        <dbReference type="EMBL" id="APG27757.1"/>
    </source>
</evidence>
<dbReference type="AlphaFoldDB" id="A0A1L3GP90"/>
<sequence length="106" mass="11157">MPRGDRTGPLGRGQMTGRQLGYCAGYDEPGYGQGGFYGCGRGRGRAQGGRGVAFRRGAGFPESGMGGPIEPPVNEADQLKDRIGRLEKTLKALNQRLATLGGVTED</sequence>
<proteinExistence type="predicted"/>
<dbReference type="STRING" id="1842532.A7E78_07845"/>
<dbReference type="InterPro" id="IPR035205">
    <property type="entry name" value="DUF5320"/>
</dbReference>
<dbReference type="EMBL" id="CP015519">
    <property type="protein sequence ID" value="APG27757.1"/>
    <property type="molecule type" value="Genomic_DNA"/>
</dbReference>
<name>A0A1L3GP90_9BACT</name>